<proteinExistence type="evidence at transcript level"/>
<keyword evidence="1" id="KW-0472">Membrane</keyword>
<keyword evidence="1" id="KW-1133">Transmembrane helix</keyword>
<accession>W8BY29</accession>
<dbReference type="EMBL" id="GAMC01002303">
    <property type="protein sequence ID" value="JAC04253.1"/>
    <property type="molecule type" value="mRNA"/>
</dbReference>
<evidence type="ECO:0000256" key="1">
    <source>
        <dbReference type="SAM" id="Phobius"/>
    </source>
</evidence>
<feature type="transmembrane region" description="Helical" evidence="1">
    <location>
        <begin position="36"/>
        <end position="55"/>
    </location>
</feature>
<sequence>MCSNHNPQKSCNFTPKNLLQLINMHVRMYECMFTDIIYQVLIATFINLLPLPLLLTIHSTLFYECHVQYLDTPQNRAAPPHCNLYSCNQLQCDKCHCRQAVSLCASV</sequence>
<keyword evidence="1" id="KW-0812">Transmembrane</keyword>
<reference evidence="2" key="1">
    <citation type="submission" date="2013-07" db="EMBL/GenBank/DDBJ databases">
        <authorList>
            <person name="Geib S."/>
        </authorList>
    </citation>
    <scope>NUCLEOTIDE SEQUENCE</scope>
</reference>
<evidence type="ECO:0000313" key="2">
    <source>
        <dbReference type="EMBL" id="JAC04253.1"/>
    </source>
</evidence>
<name>W8BY29_CERCA</name>
<dbReference type="AlphaFoldDB" id="W8BY29"/>
<protein>
    <submittedName>
        <fullName evidence="2">Uncharacterized protein</fullName>
    </submittedName>
</protein>
<reference evidence="2" key="2">
    <citation type="journal article" date="2014" name="BMC Genomics">
        <title>A genomic perspective to assessing quality of mass-reared SIT flies used in Mediterranean fruit fly (Ceratitis capitata) eradication in California.</title>
        <authorList>
            <person name="Calla B."/>
            <person name="Hall B."/>
            <person name="Hou S."/>
            <person name="Geib S.M."/>
        </authorList>
    </citation>
    <scope>NUCLEOTIDE SEQUENCE</scope>
</reference>
<organism evidence="2">
    <name type="scientific">Ceratitis capitata</name>
    <name type="common">Mediterranean fruit fly</name>
    <name type="synonym">Tephritis capitata</name>
    <dbReference type="NCBI Taxonomy" id="7213"/>
    <lineage>
        <taxon>Eukaryota</taxon>
        <taxon>Metazoa</taxon>
        <taxon>Ecdysozoa</taxon>
        <taxon>Arthropoda</taxon>
        <taxon>Hexapoda</taxon>
        <taxon>Insecta</taxon>
        <taxon>Pterygota</taxon>
        <taxon>Neoptera</taxon>
        <taxon>Endopterygota</taxon>
        <taxon>Diptera</taxon>
        <taxon>Brachycera</taxon>
        <taxon>Muscomorpha</taxon>
        <taxon>Tephritoidea</taxon>
        <taxon>Tephritidae</taxon>
        <taxon>Ceratitis</taxon>
        <taxon>Ceratitis</taxon>
    </lineage>
</organism>